<gene>
    <name evidence="6" type="ORF">PBRA_007058</name>
</gene>
<dbReference type="GO" id="GO:0005524">
    <property type="term" value="F:ATP binding"/>
    <property type="evidence" value="ECO:0007669"/>
    <property type="project" value="UniProtKB-KW"/>
</dbReference>
<evidence type="ECO:0000313" key="7">
    <source>
        <dbReference type="Proteomes" id="UP000039324"/>
    </source>
</evidence>
<evidence type="ECO:0000259" key="3">
    <source>
        <dbReference type="Pfam" id="PF05970"/>
    </source>
</evidence>
<feature type="domain" description="DNA helicase Pif1-like DEAD-box helicase" evidence="3">
    <location>
        <begin position="923"/>
        <end position="1127"/>
    </location>
</feature>
<comment type="similarity">
    <text evidence="1">Belongs to the helicase family.</text>
</comment>
<evidence type="ECO:0000256" key="1">
    <source>
        <dbReference type="RuleBase" id="RU363044"/>
    </source>
</evidence>
<protein>
    <recommendedName>
        <fullName evidence="1">ATP-dependent DNA helicase</fullName>
        <ecNumber evidence="1">5.6.2.3</ecNumber>
    </recommendedName>
</protein>
<keyword evidence="1" id="KW-0067">ATP-binding</keyword>
<reference evidence="6 7" key="1">
    <citation type="submission" date="2015-02" db="EMBL/GenBank/DDBJ databases">
        <authorList>
            <person name="Chooi Y.-H."/>
        </authorList>
    </citation>
    <scope>NUCLEOTIDE SEQUENCE [LARGE SCALE GENOMIC DNA]</scope>
    <source>
        <strain evidence="6">E3</strain>
    </source>
</reference>
<name>A0A0G4IUX6_PLABS</name>
<comment type="catalytic activity">
    <reaction evidence="1">
        <text>ATP + H2O = ADP + phosphate + H(+)</text>
        <dbReference type="Rhea" id="RHEA:13065"/>
        <dbReference type="ChEBI" id="CHEBI:15377"/>
        <dbReference type="ChEBI" id="CHEBI:15378"/>
        <dbReference type="ChEBI" id="CHEBI:30616"/>
        <dbReference type="ChEBI" id="CHEBI:43474"/>
        <dbReference type="ChEBI" id="CHEBI:456216"/>
        <dbReference type="EC" id="5.6.2.3"/>
    </reaction>
</comment>
<evidence type="ECO:0000256" key="2">
    <source>
        <dbReference type="SAM" id="MobiDB-lite"/>
    </source>
</evidence>
<feature type="region of interest" description="Disordered" evidence="2">
    <location>
        <begin position="896"/>
        <end position="918"/>
    </location>
</feature>
<organism evidence="6 7">
    <name type="scientific">Plasmodiophora brassicae</name>
    <name type="common">Clubroot disease agent</name>
    <dbReference type="NCBI Taxonomy" id="37360"/>
    <lineage>
        <taxon>Eukaryota</taxon>
        <taxon>Sar</taxon>
        <taxon>Rhizaria</taxon>
        <taxon>Endomyxa</taxon>
        <taxon>Phytomyxea</taxon>
        <taxon>Plasmodiophorida</taxon>
        <taxon>Plasmodiophoridae</taxon>
        <taxon>Plasmodiophora</taxon>
    </lineage>
</organism>
<dbReference type="GO" id="GO:0006310">
    <property type="term" value="P:DNA recombination"/>
    <property type="evidence" value="ECO:0007669"/>
    <property type="project" value="UniProtKB-KW"/>
</dbReference>
<dbReference type="GO" id="GO:0006281">
    <property type="term" value="P:DNA repair"/>
    <property type="evidence" value="ECO:0007669"/>
    <property type="project" value="UniProtKB-KW"/>
</dbReference>
<dbReference type="Proteomes" id="UP000039324">
    <property type="component" value="Unassembled WGS sequence"/>
</dbReference>
<keyword evidence="7" id="KW-1185">Reference proteome</keyword>
<dbReference type="OrthoDB" id="1929357at2759"/>
<dbReference type="InterPro" id="IPR025476">
    <property type="entry name" value="Helitron_helicase-like"/>
</dbReference>
<feature type="domain" description="DNA helicase Pif1-like 2B" evidence="5">
    <location>
        <begin position="1208"/>
        <end position="1253"/>
    </location>
</feature>
<proteinExistence type="inferred from homology"/>
<dbReference type="EMBL" id="CDSF01000088">
    <property type="protein sequence ID" value="CEO98944.1"/>
    <property type="molecule type" value="Genomic_DNA"/>
</dbReference>
<keyword evidence="1" id="KW-0347">Helicase</keyword>
<dbReference type="GO" id="GO:0016887">
    <property type="term" value="F:ATP hydrolysis activity"/>
    <property type="evidence" value="ECO:0007669"/>
    <property type="project" value="RHEA"/>
</dbReference>
<accession>A0A0G4IUX6</accession>
<keyword evidence="1" id="KW-0547">Nucleotide-binding</keyword>
<dbReference type="OMA" id="CNGTRMQ"/>
<feature type="compositionally biased region" description="Acidic residues" evidence="2">
    <location>
        <begin position="906"/>
        <end position="918"/>
    </location>
</feature>
<dbReference type="EC" id="5.6.2.3" evidence="1"/>
<dbReference type="STRING" id="37360.A0A0G4IUX6"/>
<dbReference type="CDD" id="cd18809">
    <property type="entry name" value="SF1_C_RecD"/>
    <property type="match status" value="1"/>
</dbReference>
<evidence type="ECO:0000259" key="5">
    <source>
        <dbReference type="Pfam" id="PF21530"/>
    </source>
</evidence>
<dbReference type="GO" id="GO:0043139">
    <property type="term" value="F:5'-3' DNA helicase activity"/>
    <property type="evidence" value="ECO:0007669"/>
    <property type="project" value="UniProtKB-EC"/>
</dbReference>
<keyword evidence="1" id="KW-0378">Hydrolase</keyword>
<dbReference type="InterPro" id="IPR049163">
    <property type="entry name" value="Pif1-like_2B_dom"/>
</dbReference>
<dbReference type="Pfam" id="PF14214">
    <property type="entry name" value="Helitron_like_N"/>
    <property type="match status" value="1"/>
</dbReference>
<dbReference type="PANTHER" id="PTHR10492">
    <property type="match status" value="1"/>
</dbReference>
<feature type="domain" description="Helitron helicase-like" evidence="4">
    <location>
        <begin position="289"/>
        <end position="466"/>
    </location>
</feature>
<dbReference type="GO" id="GO:0000723">
    <property type="term" value="P:telomere maintenance"/>
    <property type="evidence" value="ECO:0007669"/>
    <property type="project" value="InterPro"/>
</dbReference>
<evidence type="ECO:0000313" key="6">
    <source>
        <dbReference type="EMBL" id="CEO98944.1"/>
    </source>
</evidence>
<keyword evidence="1" id="KW-0233">DNA recombination</keyword>
<dbReference type="InterPro" id="IPR027417">
    <property type="entry name" value="P-loop_NTPase"/>
</dbReference>
<keyword evidence="1" id="KW-0234">DNA repair</keyword>
<dbReference type="Pfam" id="PF05970">
    <property type="entry name" value="PIF1"/>
    <property type="match status" value="1"/>
</dbReference>
<comment type="cofactor">
    <cofactor evidence="1">
        <name>Mg(2+)</name>
        <dbReference type="ChEBI" id="CHEBI:18420"/>
    </cofactor>
</comment>
<sequence>MLRGWCRIEAFTDVRLEDRHSAGTMSVSCWRCGALRWACERESICCHKGKVDANAVPHPEVHPRFKGLFSGRNQQSLRFLESIRAYNAAFAFTSLGTPGLDTNLASMRDGVYTFRVNGLLYHRIGPVQAFDGQQPRFAQIYFMDPDAQTDRRAAIFSDLDRETLRIVHETMQADHALARQFRSSREIASDRDVANLRVVISGQVPNGEHARRYNAPMAPEVAAVVIEADSAEACRGRDIVLRVRDGGLQYIKETHPAYDALSYPILFPRGQMGWSIALKHRLGVTLKSYIQFMIQKRVDVDNVLFRSGKLFQQYIVDQYLRVENDNLFYLRTHQDDLRASTYDVIHRDELSGDRIGRRIILPSSHVGSPRYMYTKFQDSMALVRKFGKPDLFITMTCNPKWQEIQEQLLPHQTAQDRPDIVARVFHIKLQALMNDLTKKKVFGKSLAHVYTIEFQKRGLPHAHILIWLEMRTDDVDLVDSLVCAELPDPDRQPLLYDLVKSHMMHGPCGSDNPNSPCMEDGACSKHYPMALRESTDLDEVSGHALYRRRMQGRTVLKRTRRGAIVELDNRWVVPYNPYLLGKYNCHINVEICSSSKSVKYLHKYVFKGPDRGVIEQVQDGPAPAVDEIQEYKEGRYIAAQEACWRIFEFETNSKSHSICHLPVHLPDKQSVIFEQGSDMQAVLDRGAKTMLTEFFVANKKIRAAIANGNPNNDRLCTYLDLPVFYCWDAKKKEWRRRKRNDAVLGRIYTVPAGTDLFYLRMLLNHVVAPESYDDLLTFEGVHYDTFQQAAFARGLLEDDAEWDRCLNEAALCQMPRQMRWLFATLLVFGHPLDPLGLLRRHLDNMSEDRRHLDPLVRSSTAIADIGRNLETLGKNLMGFFNTAALQEFGYPEFMGGAGGDAHGEQHDDDAGDEPFDPQEVDNMNQDQRAALDRIIASVRNPADSEKTFFVDGPGGTGKTTLFTTLLKLARSQQVRCLAVASSGIAACLLPAGRTAHSALAIPLEIHDKSTCMVNAESDLANRLRRTSLMVYDEVAMAHRYAPEAVDRTLRDIRSVDLPNGSMIVVYGGDFRQILPVIPGGSRRQVVQACLKKSYLWRHVKVLPLTINMRLQTRPDFQQYLLDVGEGKSGPEVVPQPWMQTEGNSKESLITEIFNDPNDFSDRVILTVRNDDAQDINRKITEMLPGEKISVYSADKVANDDDAALYPIEFLNSLLPSGVAPHHLDLKVGQYVMLLRNLNPARGLCNGTRMQVKQVHRSVLSATIVGGRFDGQDVLIPRITMRSSDPRLPFTLCRRQFPITGAFAMTTNKAQGQSFGRVGVWLGHEVFSHGQLYVALSRCRHPENIRVADGTGKPIAKMKNVVFREVFD</sequence>
<evidence type="ECO:0000259" key="4">
    <source>
        <dbReference type="Pfam" id="PF14214"/>
    </source>
</evidence>
<dbReference type="InterPro" id="IPR010285">
    <property type="entry name" value="DNA_helicase_pif1-like_DEAD"/>
</dbReference>
<dbReference type="PANTHER" id="PTHR10492:SF57">
    <property type="entry name" value="ATP-DEPENDENT DNA HELICASE"/>
    <property type="match status" value="1"/>
</dbReference>
<keyword evidence="1" id="KW-0227">DNA damage</keyword>
<dbReference type="SUPFAM" id="SSF52540">
    <property type="entry name" value="P-loop containing nucleoside triphosphate hydrolases"/>
    <property type="match status" value="2"/>
</dbReference>
<dbReference type="Pfam" id="PF21530">
    <property type="entry name" value="Pif1_2B_dom"/>
    <property type="match status" value="1"/>
</dbReference>
<dbReference type="Gene3D" id="3.40.50.300">
    <property type="entry name" value="P-loop containing nucleotide triphosphate hydrolases"/>
    <property type="match status" value="1"/>
</dbReference>